<gene>
    <name evidence="1" type="ORF">S06H3_34222</name>
</gene>
<dbReference type="EMBL" id="BARV01020513">
    <property type="protein sequence ID" value="GAI28196.1"/>
    <property type="molecule type" value="Genomic_DNA"/>
</dbReference>
<organism evidence="1">
    <name type="scientific">marine sediment metagenome</name>
    <dbReference type="NCBI Taxonomy" id="412755"/>
    <lineage>
        <taxon>unclassified sequences</taxon>
        <taxon>metagenomes</taxon>
        <taxon>ecological metagenomes</taxon>
    </lineage>
</organism>
<dbReference type="NCBIfam" id="NF038353">
    <property type="entry name" value="FxLYD_dom"/>
    <property type="match status" value="1"/>
</dbReference>
<dbReference type="AlphaFoldDB" id="X1NDB9"/>
<reference evidence="1" key="1">
    <citation type="journal article" date="2014" name="Front. Microbiol.">
        <title>High frequency of phylogenetically diverse reductive dehalogenase-homologous genes in deep subseafloor sedimentary metagenomes.</title>
        <authorList>
            <person name="Kawai M."/>
            <person name="Futagami T."/>
            <person name="Toyoda A."/>
            <person name="Takaki Y."/>
            <person name="Nishi S."/>
            <person name="Hori S."/>
            <person name="Arai W."/>
            <person name="Tsubouchi T."/>
            <person name="Morono Y."/>
            <person name="Uchiyama I."/>
            <person name="Ito T."/>
            <person name="Fujiyama A."/>
            <person name="Inagaki F."/>
            <person name="Takami H."/>
        </authorList>
    </citation>
    <scope>NUCLEOTIDE SEQUENCE</scope>
    <source>
        <strain evidence="1">Expedition CK06-06</strain>
    </source>
</reference>
<accession>X1NDB9</accession>
<proteinExistence type="predicted"/>
<name>X1NDB9_9ZZZZ</name>
<comment type="caution">
    <text evidence="1">The sequence shown here is derived from an EMBL/GenBank/DDBJ whole genome shotgun (WGS) entry which is preliminary data.</text>
</comment>
<feature type="non-terminal residue" evidence="1">
    <location>
        <position position="1"/>
    </location>
</feature>
<protein>
    <submittedName>
        <fullName evidence="1">Uncharacterized protein</fullName>
    </submittedName>
</protein>
<dbReference type="InterPro" id="IPR047676">
    <property type="entry name" value="FxLYD_dom"/>
</dbReference>
<sequence length="137" mass="15401">AAITSPFTQMDQESEKKALEKLETLKLLKVINVKKAPWSWSRQEKIIGTIVNNSDKTLKSIKVNASFYDVKGNLIDVKNEWLGSLGFILPKQSVDFSFNRSLGNQKEPEETLASRKSASVKINVGDFNIVKTTLEKE</sequence>
<evidence type="ECO:0000313" key="1">
    <source>
        <dbReference type="EMBL" id="GAI28196.1"/>
    </source>
</evidence>